<comment type="similarity">
    <text evidence="1 7">Belongs to the Cu-Zn superoxide dismutase family.</text>
</comment>
<dbReference type="SUPFAM" id="SSF49329">
    <property type="entry name" value="Cu,Zn superoxide dismutase-like"/>
    <property type="match status" value="1"/>
</dbReference>
<proteinExistence type="inferred from homology"/>
<keyword evidence="8" id="KW-0812">Transmembrane</keyword>
<dbReference type="FunFam" id="2.60.40.200:FF:000001">
    <property type="entry name" value="Superoxide dismutase [Cu-Zn]"/>
    <property type="match status" value="1"/>
</dbReference>
<dbReference type="PRINTS" id="PR00068">
    <property type="entry name" value="CUZNDISMTASE"/>
</dbReference>
<accession>A0AAV4QDJ9</accession>
<evidence type="ECO:0000256" key="4">
    <source>
        <dbReference type="ARBA" id="ARBA00022862"/>
    </source>
</evidence>
<evidence type="ECO:0000256" key="3">
    <source>
        <dbReference type="ARBA" id="ARBA00022833"/>
    </source>
</evidence>
<dbReference type="PROSITE" id="PS00332">
    <property type="entry name" value="SOD_CU_ZN_2"/>
    <property type="match status" value="1"/>
</dbReference>
<name>A0AAV4QDJ9_CAEEX</name>
<evidence type="ECO:0000256" key="7">
    <source>
        <dbReference type="RuleBase" id="RU000393"/>
    </source>
</evidence>
<dbReference type="InterPro" id="IPR024134">
    <property type="entry name" value="SOD_Cu/Zn_/chaperone"/>
</dbReference>
<gene>
    <name evidence="10" type="primary">SOD1</name>
    <name evidence="10" type="ORF">CEXT_749381</name>
</gene>
<dbReference type="AlphaFoldDB" id="A0AAV4QDJ9"/>
<reference evidence="10 11" key="1">
    <citation type="submission" date="2021-06" db="EMBL/GenBank/DDBJ databases">
        <title>Caerostris extrusa draft genome.</title>
        <authorList>
            <person name="Kono N."/>
            <person name="Arakawa K."/>
        </authorList>
    </citation>
    <scope>NUCLEOTIDE SEQUENCE [LARGE SCALE GENOMIC DNA]</scope>
</reference>
<dbReference type="Pfam" id="PF00080">
    <property type="entry name" value="Sod_Cu"/>
    <property type="match status" value="1"/>
</dbReference>
<sequence length="265" mass="28338">MAQSKHLDRNLFSRFPPSIYSIRKEGGGRWSSSWAKVSCVTGGRSLRTNSSIIAYTSPTIHTARYLYWSRGAPCFISNMSLLVFSCVILLSGALGVRAAQPIAPRQNLSDCERAAAVCRLHNGTVTATINFKRERVTAPVTVSGEISGLSQGLHGFHVHQYGDLSQGCVSAGPHFNPYGRNHGAPDVEERHVGDLGNIQAGADGVARFQIVDHQLRLCGPLSIMGRAIVVHAMQDDLGRGGNEESLKTGNAGARLGCCVIGQASL</sequence>
<comment type="function">
    <text evidence="7">Destroys radicals which are normally produced within the cells and which are toxic to biological systems.</text>
</comment>
<evidence type="ECO:0000256" key="6">
    <source>
        <dbReference type="ARBA" id="ARBA00023008"/>
    </source>
</evidence>
<dbReference type="InterPro" id="IPR036423">
    <property type="entry name" value="SOD-like_Cu/Zn_dom_sf"/>
</dbReference>
<protein>
    <recommendedName>
        <fullName evidence="7">Superoxide dismutase [Cu-Zn]</fullName>
        <ecNumber evidence="7">1.15.1.1</ecNumber>
    </recommendedName>
</protein>
<dbReference type="InterPro" id="IPR018152">
    <property type="entry name" value="SOD_Cu/Zn_BS"/>
</dbReference>
<evidence type="ECO:0000256" key="1">
    <source>
        <dbReference type="ARBA" id="ARBA00010457"/>
    </source>
</evidence>
<feature type="transmembrane region" description="Helical" evidence="8">
    <location>
        <begin position="75"/>
        <end position="96"/>
    </location>
</feature>
<comment type="catalytic activity">
    <reaction evidence="7">
        <text>2 superoxide + 2 H(+) = H2O2 + O2</text>
        <dbReference type="Rhea" id="RHEA:20696"/>
        <dbReference type="ChEBI" id="CHEBI:15378"/>
        <dbReference type="ChEBI" id="CHEBI:15379"/>
        <dbReference type="ChEBI" id="CHEBI:16240"/>
        <dbReference type="ChEBI" id="CHEBI:18421"/>
        <dbReference type="EC" id="1.15.1.1"/>
    </reaction>
</comment>
<keyword evidence="2 7" id="KW-0479">Metal-binding</keyword>
<dbReference type="CDD" id="cd00305">
    <property type="entry name" value="Cu-Zn_Superoxide_Dismutase"/>
    <property type="match status" value="1"/>
</dbReference>
<keyword evidence="8" id="KW-1133">Transmembrane helix</keyword>
<dbReference type="GO" id="GO:0005507">
    <property type="term" value="F:copper ion binding"/>
    <property type="evidence" value="ECO:0007669"/>
    <property type="project" value="InterPro"/>
</dbReference>
<evidence type="ECO:0000313" key="10">
    <source>
        <dbReference type="EMBL" id="GIY07402.1"/>
    </source>
</evidence>
<comment type="cofactor">
    <cofactor evidence="7">
        <name>Zn(2+)</name>
        <dbReference type="ChEBI" id="CHEBI:29105"/>
    </cofactor>
    <text evidence="7">Binds 1 zinc ion per subunit.</text>
</comment>
<dbReference type="GO" id="GO:0004784">
    <property type="term" value="F:superoxide dismutase activity"/>
    <property type="evidence" value="ECO:0007669"/>
    <property type="project" value="UniProtKB-EC"/>
</dbReference>
<keyword evidence="5 7" id="KW-0560">Oxidoreductase</keyword>
<keyword evidence="3 7" id="KW-0862">Zinc</keyword>
<evidence type="ECO:0000256" key="5">
    <source>
        <dbReference type="ARBA" id="ARBA00023002"/>
    </source>
</evidence>
<dbReference type="Proteomes" id="UP001054945">
    <property type="component" value="Unassembled WGS sequence"/>
</dbReference>
<dbReference type="EC" id="1.15.1.1" evidence="7"/>
<keyword evidence="8" id="KW-0472">Membrane</keyword>
<evidence type="ECO:0000313" key="11">
    <source>
        <dbReference type="Proteomes" id="UP001054945"/>
    </source>
</evidence>
<keyword evidence="6 7" id="KW-0186">Copper</keyword>
<dbReference type="Gene3D" id="2.60.40.200">
    <property type="entry name" value="Superoxide dismutase, copper/zinc binding domain"/>
    <property type="match status" value="1"/>
</dbReference>
<comment type="cofactor">
    <cofactor evidence="7">
        <name>Cu cation</name>
        <dbReference type="ChEBI" id="CHEBI:23378"/>
    </cofactor>
    <text evidence="7">Binds 1 copper ion per subunit.</text>
</comment>
<keyword evidence="4" id="KW-0049">Antioxidant</keyword>
<comment type="caution">
    <text evidence="10">The sequence shown here is derived from an EMBL/GenBank/DDBJ whole genome shotgun (WGS) entry which is preliminary data.</text>
</comment>
<keyword evidence="11" id="KW-1185">Reference proteome</keyword>
<organism evidence="10 11">
    <name type="scientific">Caerostris extrusa</name>
    <name type="common">Bark spider</name>
    <name type="synonym">Caerostris bankana</name>
    <dbReference type="NCBI Taxonomy" id="172846"/>
    <lineage>
        <taxon>Eukaryota</taxon>
        <taxon>Metazoa</taxon>
        <taxon>Ecdysozoa</taxon>
        <taxon>Arthropoda</taxon>
        <taxon>Chelicerata</taxon>
        <taxon>Arachnida</taxon>
        <taxon>Araneae</taxon>
        <taxon>Araneomorphae</taxon>
        <taxon>Entelegynae</taxon>
        <taxon>Araneoidea</taxon>
        <taxon>Araneidae</taxon>
        <taxon>Caerostris</taxon>
    </lineage>
</organism>
<evidence type="ECO:0000256" key="8">
    <source>
        <dbReference type="SAM" id="Phobius"/>
    </source>
</evidence>
<evidence type="ECO:0000256" key="2">
    <source>
        <dbReference type="ARBA" id="ARBA00022723"/>
    </source>
</evidence>
<evidence type="ECO:0000259" key="9">
    <source>
        <dbReference type="Pfam" id="PF00080"/>
    </source>
</evidence>
<dbReference type="EMBL" id="BPLR01006099">
    <property type="protein sequence ID" value="GIY07402.1"/>
    <property type="molecule type" value="Genomic_DNA"/>
</dbReference>
<feature type="domain" description="Superoxide dismutase copper/zinc binding" evidence="9">
    <location>
        <begin position="125"/>
        <end position="260"/>
    </location>
</feature>
<dbReference type="PANTHER" id="PTHR10003">
    <property type="entry name" value="SUPEROXIDE DISMUTASE CU-ZN -RELATED"/>
    <property type="match status" value="1"/>
</dbReference>
<dbReference type="InterPro" id="IPR001424">
    <property type="entry name" value="SOD_Cu_Zn_dom"/>
</dbReference>
<dbReference type="PROSITE" id="PS00087">
    <property type="entry name" value="SOD_CU_ZN_1"/>
    <property type="match status" value="1"/>
</dbReference>